<feature type="compositionally biased region" description="Basic and acidic residues" evidence="6">
    <location>
        <begin position="783"/>
        <end position="795"/>
    </location>
</feature>
<keyword evidence="4 5" id="KW-0067">ATP-binding</keyword>
<evidence type="ECO:0000256" key="5">
    <source>
        <dbReference type="PROSITE-ProRule" id="PRU10141"/>
    </source>
</evidence>
<keyword evidence="1 9" id="KW-0808">Transferase</keyword>
<dbReference type="PANTHER" id="PTHR43289:SF6">
    <property type="entry name" value="SERINE_THREONINE-PROTEIN KINASE NEKL-3"/>
    <property type="match status" value="1"/>
</dbReference>
<dbReference type="PROSITE" id="PS50011">
    <property type="entry name" value="PROTEIN_KINASE_DOM"/>
    <property type="match status" value="1"/>
</dbReference>
<evidence type="ECO:0000313" key="9">
    <source>
        <dbReference type="EMBL" id="MDQ2070512.1"/>
    </source>
</evidence>
<keyword evidence="10" id="KW-1185">Reference proteome</keyword>
<dbReference type="SMART" id="SM00220">
    <property type="entry name" value="S_TKc"/>
    <property type="match status" value="1"/>
</dbReference>
<keyword evidence="7" id="KW-1133">Transmembrane helix</keyword>
<organism evidence="9 10">
    <name type="scientific">Natronospira bacteriovora</name>
    <dbReference type="NCBI Taxonomy" id="3069753"/>
    <lineage>
        <taxon>Bacteria</taxon>
        <taxon>Pseudomonadati</taxon>
        <taxon>Pseudomonadota</taxon>
        <taxon>Gammaproteobacteria</taxon>
        <taxon>Natronospirales</taxon>
        <taxon>Natronospiraceae</taxon>
        <taxon>Natronospira</taxon>
    </lineage>
</organism>
<dbReference type="Proteomes" id="UP001239019">
    <property type="component" value="Unassembled WGS sequence"/>
</dbReference>
<evidence type="ECO:0000256" key="1">
    <source>
        <dbReference type="ARBA" id="ARBA00022679"/>
    </source>
</evidence>
<keyword evidence="2 5" id="KW-0547">Nucleotide-binding</keyword>
<feature type="domain" description="Protein kinase" evidence="8">
    <location>
        <begin position="518"/>
        <end position="779"/>
    </location>
</feature>
<dbReference type="InterPro" id="IPR000719">
    <property type="entry name" value="Prot_kinase_dom"/>
</dbReference>
<evidence type="ECO:0000256" key="6">
    <source>
        <dbReference type="SAM" id="MobiDB-lite"/>
    </source>
</evidence>
<evidence type="ECO:0000256" key="3">
    <source>
        <dbReference type="ARBA" id="ARBA00022777"/>
    </source>
</evidence>
<feature type="region of interest" description="Disordered" evidence="6">
    <location>
        <begin position="782"/>
        <end position="806"/>
    </location>
</feature>
<evidence type="ECO:0000259" key="8">
    <source>
        <dbReference type="PROSITE" id="PS50011"/>
    </source>
</evidence>
<dbReference type="PROSITE" id="PS00107">
    <property type="entry name" value="PROTEIN_KINASE_ATP"/>
    <property type="match status" value="1"/>
</dbReference>
<keyword evidence="7" id="KW-0472">Membrane</keyword>
<dbReference type="SUPFAM" id="SSF56112">
    <property type="entry name" value="Protein kinase-like (PK-like)"/>
    <property type="match status" value="1"/>
</dbReference>
<dbReference type="InterPro" id="IPR011009">
    <property type="entry name" value="Kinase-like_dom_sf"/>
</dbReference>
<evidence type="ECO:0000256" key="7">
    <source>
        <dbReference type="SAM" id="Phobius"/>
    </source>
</evidence>
<dbReference type="Gene3D" id="1.10.510.10">
    <property type="entry name" value="Transferase(Phosphotransferase) domain 1"/>
    <property type="match status" value="1"/>
</dbReference>
<evidence type="ECO:0000256" key="2">
    <source>
        <dbReference type="ARBA" id="ARBA00022741"/>
    </source>
</evidence>
<dbReference type="Pfam" id="PF00069">
    <property type="entry name" value="Pkinase"/>
    <property type="match status" value="1"/>
</dbReference>
<protein>
    <submittedName>
        <fullName evidence="9">Serine/threonine-protein kinase</fullName>
        <ecNumber evidence="9">2.7.11.1</ecNumber>
    </submittedName>
</protein>
<dbReference type="EMBL" id="JAVDDT010000008">
    <property type="protein sequence ID" value="MDQ2070512.1"/>
    <property type="molecule type" value="Genomic_DNA"/>
</dbReference>
<dbReference type="RefSeq" id="WP_306729012.1">
    <property type="nucleotide sequence ID" value="NZ_JAVDDT010000008.1"/>
</dbReference>
<comment type="caution">
    <text evidence="9">The sequence shown here is derived from an EMBL/GenBank/DDBJ whole genome shotgun (WGS) entry which is preliminary data.</text>
</comment>
<evidence type="ECO:0000313" key="10">
    <source>
        <dbReference type="Proteomes" id="UP001239019"/>
    </source>
</evidence>
<dbReference type="PROSITE" id="PS00108">
    <property type="entry name" value="PROTEIN_KINASE_ST"/>
    <property type="match status" value="1"/>
</dbReference>
<accession>A0ABU0W8Z8</accession>
<feature type="transmembrane region" description="Helical" evidence="7">
    <location>
        <begin position="323"/>
        <end position="341"/>
    </location>
</feature>
<keyword evidence="3 9" id="KW-0418">Kinase</keyword>
<dbReference type="GO" id="GO:0004674">
    <property type="term" value="F:protein serine/threonine kinase activity"/>
    <property type="evidence" value="ECO:0007669"/>
    <property type="project" value="UniProtKB-EC"/>
</dbReference>
<name>A0ABU0W8Z8_9GAMM</name>
<dbReference type="PANTHER" id="PTHR43289">
    <property type="entry name" value="MITOGEN-ACTIVATED PROTEIN KINASE KINASE KINASE 20-RELATED"/>
    <property type="match status" value="1"/>
</dbReference>
<dbReference type="InterPro" id="IPR017441">
    <property type="entry name" value="Protein_kinase_ATP_BS"/>
</dbReference>
<sequence>MLDRARRRDGLVGLLIGLLVAMAGLTGGWQPLNDRISSWGMQLSSDRPLSADISLVEVDPGRLPGVADDAALATALGEALLAADQARPTALALLLPPGWPLPALGDDEALRTPLLLGLAGDRVGQHPFSPRRQAPLPDYLLASTLPLPRHEESLMVSLGRQSGLLRGQPPRRYLASLPTLHGVQAAGLLPEPGHGSSLALARVGEAAAGLPALSLQLAALLEGQTADAIQLDADGLRVAGRSLAVDNRFHYRPFPYRGQDEAFPRLDFQRLQAGEVATADLAGQLIIIAPTHDERHHLAALTASHASAIHAGHVYAQPAWGPALPWAALVAVLLWLTLVLPRLNVTSGLYLGLLLAVGLFGLQFLLPTIRLMHLELAMPLVALVGGQAGLLIKRVLDIRQEGLYGALSEANRQLAESLRRQGQTDAAFERLKRCPATGPVLESLYELGLDLERRREFARAQGVHRHIESLSPGFRDSRDRIRKLAELETRTALGNRSAGGGTLVMPDEDMQKPMLGRYEIERELGRGAMGVVYLGHDPRIGRTVAIKTMALSQEFEGSDLEQVTERFFREAETAGRLQHPGIVTIYDVGEEADLAYIAMDYLDGKGLQHYTDPGRLLPPITACDIVIQVAEALDYAHGRNVVHRDIKPANMIYLPESRRVVLTDFGVACLTDSRRTKTGTILGTPSYMSPEQVLGRKVDGRSDLFSLGVTLYQMLRGELPFEGEPLATLLYKIANDKTPNVRRGRSDLPPCLDRFIKRALAKKPDERFASGAEMATALRRCRKEVAARQPSKSEEAGATADNRGEK</sequence>
<dbReference type="InterPro" id="IPR008271">
    <property type="entry name" value="Ser/Thr_kinase_AS"/>
</dbReference>
<dbReference type="EC" id="2.7.11.1" evidence="9"/>
<dbReference type="Gene3D" id="3.30.200.20">
    <property type="entry name" value="Phosphorylase Kinase, domain 1"/>
    <property type="match status" value="1"/>
</dbReference>
<dbReference type="CDD" id="cd14014">
    <property type="entry name" value="STKc_PknB_like"/>
    <property type="match status" value="1"/>
</dbReference>
<gene>
    <name evidence="9" type="ORF">RBH19_11540</name>
</gene>
<reference evidence="9 10" key="1">
    <citation type="submission" date="2023-08" db="EMBL/GenBank/DDBJ databases">
        <title>Whole-genome sequencing of halo(alkali)philic microorganisms from hypersaline lakes.</title>
        <authorList>
            <person name="Sorokin D.Y."/>
            <person name="Abbas B."/>
            <person name="Merkel A.Y."/>
        </authorList>
    </citation>
    <scope>NUCLEOTIDE SEQUENCE [LARGE SCALE GENOMIC DNA]</scope>
    <source>
        <strain evidence="9 10">AB-CW4</strain>
    </source>
</reference>
<feature type="transmembrane region" description="Helical" evidence="7">
    <location>
        <begin position="348"/>
        <end position="366"/>
    </location>
</feature>
<feature type="binding site" evidence="5">
    <location>
        <position position="547"/>
    </location>
    <ligand>
        <name>ATP</name>
        <dbReference type="ChEBI" id="CHEBI:30616"/>
    </ligand>
</feature>
<keyword evidence="7" id="KW-0812">Transmembrane</keyword>
<proteinExistence type="predicted"/>
<evidence type="ECO:0000256" key="4">
    <source>
        <dbReference type="ARBA" id="ARBA00022840"/>
    </source>
</evidence>